<name>A0A7J5U2D5_9BACT</name>
<dbReference type="Pfam" id="PF09917">
    <property type="entry name" value="DUF2147"/>
    <property type="match status" value="1"/>
</dbReference>
<sequence length="134" mass="15252">MKIQAPYFARRIVHGIAILLLLGGWTSSRNADLILGSWLFPARQSTIEVYRENGQYFGRLVEVGAAYQHKLSGNRLLFTNLTFNGKEWNGGKLIHPSSGTQYDVAIQLTNPYTLNVTVYKGLRCFQKNYQLVRK</sequence>
<organism evidence="2 3">
    <name type="scientific">Rudanella paleaurantiibacter</name>
    <dbReference type="NCBI Taxonomy" id="2614655"/>
    <lineage>
        <taxon>Bacteria</taxon>
        <taxon>Pseudomonadati</taxon>
        <taxon>Bacteroidota</taxon>
        <taxon>Cytophagia</taxon>
        <taxon>Cytophagales</taxon>
        <taxon>Cytophagaceae</taxon>
        <taxon>Rudanella</taxon>
    </lineage>
</organism>
<evidence type="ECO:0000259" key="1">
    <source>
        <dbReference type="Pfam" id="PF09917"/>
    </source>
</evidence>
<dbReference type="RefSeq" id="WP_152123531.1">
    <property type="nucleotide sequence ID" value="NZ_WELI01000002.1"/>
</dbReference>
<dbReference type="Gene3D" id="2.40.128.520">
    <property type="match status" value="1"/>
</dbReference>
<dbReference type="AlphaFoldDB" id="A0A7J5U2D5"/>
<reference evidence="2 3" key="1">
    <citation type="submission" date="2019-10" db="EMBL/GenBank/DDBJ databases">
        <title>Rudanella paleaurantiibacter sp. nov., isolated from sludge.</title>
        <authorList>
            <person name="Xu S.Q."/>
        </authorList>
    </citation>
    <scope>NUCLEOTIDE SEQUENCE [LARGE SCALE GENOMIC DNA]</scope>
    <source>
        <strain evidence="2 3">HX-22-17</strain>
    </source>
</reference>
<feature type="domain" description="DUF2147" evidence="1">
    <location>
        <begin position="36"/>
        <end position="129"/>
    </location>
</feature>
<dbReference type="InterPro" id="IPR019223">
    <property type="entry name" value="DUF2147"/>
</dbReference>
<proteinExistence type="predicted"/>
<evidence type="ECO:0000313" key="2">
    <source>
        <dbReference type="EMBL" id="KAB7731953.1"/>
    </source>
</evidence>
<comment type="caution">
    <text evidence="2">The sequence shown here is derived from an EMBL/GenBank/DDBJ whole genome shotgun (WGS) entry which is preliminary data.</text>
</comment>
<dbReference type="EMBL" id="WELI01000002">
    <property type="protein sequence ID" value="KAB7731953.1"/>
    <property type="molecule type" value="Genomic_DNA"/>
</dbReference>
<gene>
    <name evidence="2" type="ORF">F5984_06960</name>
</gene>
<evidence type="ECO:0000313" key="3">
    <source>
        <dbReference type="Proteomes" id="UP000488299"/>
    </source>
</evidence>
<keyword evidence="3" id="KW-1185">Reference proteome</keyword>
<protein>
    <submittedName>
        <fullName evidence="2">DUF2147 domain-containing protein</fullName>
    </submittedName>
</protein>
<accession>A0A7J5U2D5</accession>
<dbReference type="Proteomes" id="UP000488299">
    <property type="component" value="Unassembled WGS sequence"/>
</dbReference>